<organism evidence="1 2">
    <name type="scientific">Streptomyces yanii</name>
    <dbReference type="NCBI Taxonomy" id="78510"/>
    <lineage>
        <taxon>Bacteria</taxon>
        <taxon>Bacillati</taxon>
        <taxon>Actinomycetota</taxon>
        <taxon>Actinomycetes</taxon>
        <taxon>Kitasatosporales</taxon>
        <taxon>Streptomycetaceae</taxon>
        <taxon>Streptomyces</taxon>
    </lineage>
</organism>
<evidence type="ECO:0000313" key="2">
    <source>
        <dbReference type="Proteomes" id="UP001589710"/>
    </source>
</evidence>
<dbReference type="EMBL" id="JBHMCG010000075">
    <property type="protein sequence ID" value="MFB9573955.1"/>
    <property type="molecule type" value="Genomic_DNA"/>
</dbReference>
<dbReference type="RefSeq" id="WP_345509650.1">
    <property type="nucleotide sequence ID" value="NZ_BAAAXD010000003.1"/>
</dbReference>
<reference evidence="1 2" key="1">
    <citation type="submission" date="2024-09" db="EMBL/GenBank/DDBJ databases">
        <authorList>
            <person name="Sun Q."/>
            <person name="Mori K."/>
        </authorList>
    </citation>
    <scope>NUCLEOTIDE SEQUENCE [LARGE SCALE GENOMIC DNA]</scope>
    <source>
        <strain evidence="1 2">JCM 3331</strain>
    </source>
</reference>
<protein>
    <submittedName>
        <fullName evidence="1">Uncharacterized protein</fullName>
    </submittedName>
</protein>
<name>A0ABV5R7Z9_9ACTN</name>
<accession>A0ABV5R7Z9</accession>
<proteinExistence type="predicted"/>
<gene>
    <name evidence="1" type="ORF">ACFFTL_16985</name>
</gene>
<comment type="caution">
    <text evidence="1">The sequence shown here is derived from an EMBL/GenBank/DDBJ whole genome shotgun (WGS) entry which is preliminary data.</text>
</comment>
<sequence>MTTVATMATQPEQQGELDEMLAATAVHPCRVDRGVGRGEPLDVLGAGL</sequence>
<evidence type="ECO:0000313" key="1">
    <source>
        <dbReference type="EMBL" id="MFB9573955.1"/>
    </source>
</evidence>
<dbReference type="Proteomes" id="UP001589710">
    <property type="component" value="Unassembled WGS sequence"/>
</dbReference>
<keyword evidence="2" id="KW-1185">Reference proteome</keyword>